<sequence length="71" mass="8106">MVDNVIDQYERIGINSGDRMKWKEGTTSRAEPRVLLISNGRFNIASSIYIEGGTRGDRSCVTTWLNFDHRT</sequence>
<protein>
    <submittedName>
        <fullName evidence="1">Uncharacterized protein</fullName>
    </submittedName>
</protein>
<accession>A0A4C1V0L5</accession>
<dbReference type="AlphaFoldDB" id="A0A4C1V0L5"/>
<dbReference type="Proteomes" id="UP000299102">
    <property type="component" value="Unassembled WGS sequence"/>
</dbReference>
<gene>
    <name evidence="1" type="ORF">EVAR_86113_1</name>
</gene>
<organism evidence="1 2">
    <name type="scientific">Eumeta variegata</name>
    <name type="common">Bagworm moth</name>
    <name type="synonym">Eumeta japonica</name>
    <dbReference type="NCBI Taxonomy" id="151549"/>
    <lineage>
        <taxon>Eukaryota</taxon>
        <taxon>Metazoa</taxon>
        <taxon>Ecdysozoa</taxon>
        <taxon>Arthropoda</taxon>
        <taxon>Hexapoda</taxon>
        <taxon>Insecta</taxon>
        <taxon>Pterygota</taxon>
        <taxon>Neoptera</taxon>
        <taxon>Endopterygota</taxon>
        <taxon>Lepidoptera</taxon>
        <taxon>Glossata</taxon>
        <taxon>Ditrysia</taxon>
        <taxon>Tineoidea</taxon>
        <taxon>Psychidae</taxon>
        <taxon>Oiketicinae</taxon>
        <taxon>Eumeta</taxon>
    </lineage>
</organism>
<dbReference type="EMBL" id="BGZK01000257">
    <property type="protein sequence ID" value="GBP32281.1"/>
    <property type="molecule type" value="Genomic_DNA"/>
</dbReference>
<keyword evidence="2" id="KW-1185">Reference proteome</keyword>
<name>A0A4C1V0L5_EUMVA</name>
<comment type="caution">
    <text evidence="1">The sequence shown here is derived from an EMBL/GenBank/DDBJ whole genome shotgun (WGS) entry which is preliminary data.</text>
</comment>
<evidence type="ECO:0000313" key="1">
    <source>
        <dbReference type="EMBL" id="GBP32281.1"/>
    </source>
</evidence>
<proteinExistence type="predicted"/>
<evidence type="ECO:0000313" key="2">
    <source>
        <dbReference type="Proteomes" id="UP000299102"/>
    </source>
</evidence>
<reference evidence="1 2" key="1">
    <citation type="journal article" date="2019" name="Commun. Biol.">
        <title>The bagworm genome reveals a unique fibroin gene that provides high tensile strength.</title>
        <authorList>
            <person name="Kono N."/>
            <person name="Nakamura H."/>
            <person name="Ohtoshi R."/>
            <person name="Tomita M."/>
            <person name="Numata K."/>
            <person name="Arakawa K."/>
        </authorList>
    </citation>
    <scope>NUCLEOTIDE SEQUENCE [LARGE SCALE GENOMIC DNA]</scope>
</reference>